<dbReference type="Pfam" id="PF05915">
    <property type="entry name" value="TMEM_230_134"/>
    <property type="match status" value="1"/>
</dbReference>
<evidence type="ECO:0000256" key="6">
    <source>
        <dbReference type="ARBA" id="ARBA00004601"/>
    </source>
</evidence>
<dbReference type="Proteomes" id="UP000515202">
    <property type="component" value="Unplaced"/>
</dbReference>
<evidence type="ECO:0000313" key="20">
    <source>
        <dbReference type="RefSeq" id="XP_023389136.1"/>
    </source>
</evidence>
<feature type="non-terminal residue" evidence="20">
    <location>
        <position position="1"/>
    </location>
</feature>
<evidence type="ECO:0000256" key="3">
    <source>
        <dbReference type="ARBA" id="ARBA00004234"/>
    </source>
</evidence>
<keyword evidence="12" id="KW-0770">Synapse</keyword>
<reference evidence="20" key="1">
    <citation type="submission" date="2025-08" db="UniProtKB">
        <authorList>
            <consortium name="RefSeq"/>
        </authorList>
    </citation>
    <scope>IDENTIFICATION</scope>
    <source>
        <tissue evidence="20">Kidney</tissue>
    </source>
</reference>
<comment type="subcellular location">
    <subcellularLocation>
        <location evidence="5">Cytoplasmic vesicle</location>
        <location evidence="5">Autophagosome</location>
    </subcellularLocation>
    <subcellularLocation>
        <location evidence="3">Cytoplasmic vesicle</location>
        <location evidence="3">Secretory vesicle</location>
        <location evidence="3">Synaptic vesicle</location>
    </subcellularLocation>
    <subcellularLocation>
        <location evidence="4">Early endosome</location>
    </subcellularLocation>
    <subcellularLocation>
        <location evidence="6">Golgi apparatus</location>
        <location evidence="6">trans-Golgi network</location>
    </subcellularLocation>
    <subcellularLocation>
        <location evidence="7">Late endosome</location>
    </subcellularLocation>
    <subcellularLocation>
        <location evidence="1">Membrane</location>
        <topology evidence="1">Multi-pass membrane protein</topology>
    </subcellularLocation>
    <subcellularLocation>
        <location evidence="2">Recycling endosome</location>
    </subcellularLocation>
</comment>
<keyword evidence="15" id="KW-0968">Cytoplasmic vesicle</keyword>
<evidence type="ECO:0000256" key="17">
    <source>
        <dbReference type="ARBA" id="ARBA00024088"/>
    </source>
</evidence>
<evidence type="ECO:0000256" key="12">
    <source>
        <dbReference type="ARBA" id="ARBA00023018"/>
    </source>
</evidence>
<organism evidence="19 20">
    <name type="scientific">Pteropus vampyrus</name>
    <name type="common">Large flying fox</name>
    <dbReference type="NCBI Taxonomy" id="132908"/>
    <lineage>
        <taxon>Eukaryota</taxon>
        <taxon>Metazoa</taxon>
        <taxon>Chordata</taxon>
        <taxon>Craniata</taxon>
        <taxon>Vertebrata</taxon>
        <taxon>Euteleostomi</taxon>
        <taxon>Mammalia</taxon>
        <taxon>Eutheria</taxon>
        <taxon>Laurasiatheria</taxon>
        <taxon>Chiroptera</taxon>
        <taxon>Yinpterochiroptera</taxon>
        <taxon>Pteropodoidea</taxon>
        <taxon>Pteropodidae</taxon>
        <taxon>Pteropodinae</taxon>
        <taxon>Pteropus</taxon>
    </lineage>
</organism>
<evidence type="ECO:0000256" key="16">
    <source>
        <dbReference type="ARBA" id="ARBA00024003"/>
    </source>
</evidence>
<accession>A0A6P6CNM4</accession>
<evidence type="ECO:0000256" key="9">
    <source>
        <dbReference type="ARBA" id="ARBA00022692"/>
    </source>
</evidence>
<dbReference type="RefSeq" id="XP_023389136.1">
    <property type="nucleotide sequence ID" value="XM_023533368.1"/>
</dbReference>
<dbReference type="GeneID" id="105295202"/>
<evidence type="ECO:0000256" key="10">
    <source>
        <dbReference type="ARBA" id="ARBA00022753"/>
    </source>
</evidence>
<evidence type="ECO:0000256" key="8">
    <source>
        <dbReference type="ARBA" id="ARBA00007743"/>
    </source>
</evidence>
<evidence type="ECO:0000256" key="15">
    <source>
        <dbReference type="ARBA" id="ARBA00023329"/>
    </source>
</evidence>
<comment type="similarity">
    <text evidence="8">Belongs to the TMEM134/TMEM230 family.</text>
</comment>
<keyword evidence="19" id="KW-1185">Reference proteome</keyword>
<dbReference type="PANTHER" id="PTHR15664:SF6">
    <property type="entry name" value="TRANSMEMBRANE PROTEIN 230"/>
    <property type="match status" value="1"/>
</dbReference>
<dbReference type="GO" id="GO:0005794">
    <property type="term" value="C:Golgi apparatus"/>
    <property type="evidence" value="ECO:0007669"/>
    <property type="project" value="UniProtKB-SubCell"/>
</dbReference>
<dbReference type="InterPro" id="IPR044234">
    <property type="entry name" value="TMEM230"/>
</dbReference>
<dbReference type="OrthoDB" id="5597044at2759"/>
<evidence type="ECO:0000256" key="1">
    <source>
        <dbReference type="ARBA" id="ARBA00004141"/>
    </source>
</evidence>
<keyword evidence="11 18" id="KW-1133">Transmembrane helix</keyword>
<feature type="transmembrane region" description="Helical" evidence="18">
    <location>
        <begin position="37"/>
        <end position="60"/>
    </location>
</feature>
<evidence type="ECO:0000256" key="13">
    <source>
        <dbReference type="ARBA" id="ARBA00023034"/>
    </source>
</evidence>
<dbReference type="GO" id="GO:0008021">
    <property type="term" value="C:synaptic vesicle"/>
    <property type="evidence" value="ECO:0007669"/>
    <property type="project" value="UniProtKB-SubCell"/>
</dbReference>
<evidence type="ECO:0000256" key="14">
    <source>
        <dbReference type="ARBA" id="ARBA00023136"/>
    </source>
</evidence>
<evidence type="ECO:0000256" key="4">
    <source>
        <dbReference type="ARBA" id="ARBA00004412"/>
    </source>
</evidence>
<proteinExistence type="inferred from homology"/>
<dbReference type="InterPro" id="IPR008590">
    <property type="entry name" value="TMEM_230/134"/>
</dbReference>
<dbReference type="GO" id="GO:0048489">
    <property type="term" value="P:synaptic vesicle transport"/>
    <property type="evidence" value="ECO:0007669"/>
    <property type="project" value="TreeGrafter"/>
</dbReference>
<keyword evidence="13" id="KW-0333">Golgi apparatus</keyword>
<dbReference type="AlphaFoldDB" id="A0A6P6CNM4"/>
<sequence>TRTKVAAENPSIKEKYSMLSSTDGGQFKKSSKIPYKAIACATVQFLTGAFLITTGCLLLAGYIGKVGAKRGVAVLIVGILVFLPGFYHLLIVYRAHRGCQGYSYQDLPDCGD</sequence>
<evidence type="ECO:0000256" key="18">
    <source>
        <dbReference type="SAM" id="Phobius"/>
    </source>
</evidence>
<evidence type="ECO:0000256" key="2">
    <source>
        <dbReference type="ARBA" id="ARBA00004172"/>
    </source>
</evidence>
<keyword evidence="10" id="KW-0967">Endosome</keyword>
<evidence type="ECO:0000256" key="5">
    <source>
        <dbReference type="ARBA" id="ARBA00004419"/>
    </source>
</evidence>
<evidence type="ECO:0000256" key="11">
    <source>
        <dbReference type="ARBA" id="ARBA00022989"/>
    </source>
</evidence>
<protein>
    <recommendedName>
        <fullName evidence="17">Transmembrane protein 230</fullName>
    </recommendedName>
</protein>
<feature type="transmembrane region" description="Helical" evidence="18">
    <location>
        <begin position="72"/>
        <end position="93"/>
    </location>
</feature>
<dbReference type="GO" id="GO:0005769">
    <property type="term" value="C:early endosome"/>
    <property type="evidence" value="ECO:0007669"/>
    <property type="project" value="UniProtKB-SubCell"/>
</dbReference>
<dbReference type="GO" id="GO:0016020">
    <property type="term" value="C:membrane"/>
    <property type="evidence" value="ECO:0007669"/>
    <property type="project" value="UniProtKB-SubCell"/>
</dbReference>
<evidence type="ECO:0000313" key="19">
    <source>
        <dbReference type="Proteomes" id="UP000515202"/>
    </source>
</evidence>
<dbReference type="KEGG" id="pvp:105295202"/>
<comment type="function">
    <text evidence="16">Involved in trafficking and recycling of synaptic vesicles.</text>
</comment>
<evidence type="ECO:0000256" key="7">
    <source>
        <dbReference type="ARBA" id="ARBA00004603"/>
    </source>
</evidence>
<keyword evidence="14 18" id="KW-0472">Membrane</keyword>
<dbReference type="PANTHER" id="PTHR15664">
    <property type="entry name" value="C20ORF30 PROTEIN"/>
    <property type="match status" value="1"/>
</dbReference>
<dbReference type="GO" id="GO:0055037">
    <property type="term" value="C:recycling endosome"/>
    <property type="evidence" value="ECO:0007669"/>
    <property type="project" value="UniProtKB-SubCell"/>
</dbReference>
<name>A0A6P6CNM4_PTEVA</name>
<dbReference type="GO" id="GO:0005776">
    <property type="term" value="C:autophagosome"/>
    <property type="evidence" value="ECO:0007669"/>
    <property type="project" value="UniProtKB-SubCell"/>
</dbReference>
<keyword evidence="9 18" id="KW-0812">Transmembrane</keyword>
<dbReference type="GO" id="GO:0005770">
    <property type="term" value="C:late endosome"/>
    <property type="evidence" value="ECO:0007669"/>
    <property type="project" value="UniProtKB-SubCell"/>
</dbReference>
<gene>
    <name evidence="20" type="primary">LOC105295202</name>
</gene>